<evidence type="ECO:0000313" key="1">
    <source>
        <dbReference type="EMBL" id="KAF7847769.1"/>
    </source>
</evidence>
<name>A0A8T0CNW7_CORYI</name>
<comment type="caution">
    <text evidence="1">The sequence shown here is derived from an EMBL/GenBank/DDBJ whole genome shotgun (WGS) entry which is preliminary data.</text>
</comment>
<dbReference type="EMBL" id="MU090521">
    <property type="protein sequence ID" value="KAF7847769.1"/>
    <property type="molecule type" value="Genomic_DNA"/>
</dbReference>
<gene>
    <name evidence="1" type="ORF">BT93_L2586</name>
</gene>
<proteinExistence type="predicted"/>
<keyword evidence="2" id="KW-1185">Reference proteome</keyword>
<protein>
    <submittedName>
        <fullName evidence="1">Uncharacterized protein</fullName>
    </submittedName>
</protein>
<dbReference type="Proteomes" id="UP000806378">
    <property type="component" value="Unassembled WGS sequence"/>
</dbReference>
<accession>A0A8T0CNW7</accession>
<dbReference type="Gramene" id="rna-gnl|WGS:JABURB|Cocit.L2586.1">
    <property type="protein sequence ID" value="cds-KAF7847769.1"/>
    <property type="gene ID" value="gene-BT93_L2586"/>
</dbReference>
<sequence length="161" mass="18614">MISIIAAHASDCRIRRSFERPIYKNLHNAFSQWNPNLRSASTSHFHNAFSRWNPNLRVLLGFGTCCLKIELLHIFHIYHKTVATWSSEGDGSASTSHLHNAFSQWNPNLRVLLRSGTCCLKIELLRIFHIYHKTVATCSSEGTEQENMFRCFHFLIAERAR</sequence>
<organism evidence="1 2">
    <name type="scientific">Corymbia citriodora subsp. variegata</name>
    <dbReference type="NCBI Taxonomy" id="360336"/>
    <lineage>
        <taxon>Eukaryota</taxon>
        <taxon>Viridiplantae</taxon>
        <taxon>Streptophyta</taxon>
        <taxon>Embryophyta</taxon>
        <taxon>Tracheophyta</taxon>
        <taxon>Spermatophyta</taxon>
        <taxon>Magnoliopsida</taxon>
        <taxon>eudicotyledons</taxon>
        <taxon>Gunneridae</taxon>
        <taxon>Pentapetalae</taxon>
        <taxon>rosids</taxon>
        <taxon>malvids</taxon>
        <taxon>Myrtales</taxon>
        <taxon>Myrtaceae</taxon>
        <taxon>Myrtoideae</taxon>
        <taxon>Eucalypteae</taxon>
        <taxon>Corymbia</taxon>
    </lineage>
</organism>
<evidence type="ECO:0000313" key="2">
    <source>
        <dbReference type="Proteomes" id="UP000806378"/>
    </source>
</evidence>
<reference evidence="1" key="1">
    <citation type="submission" date="2020-05" db="EMBL/GenBank/DDBJ databases">
        <title>WGS assembly of Corymbia citriodora subspecies variegata.</title>
        <authorList>
            <person name="Barry K."/>
            <person name="Hundley H."/>
            <person name="Shu S."/>
            <person name="Jenkins J."/>
            <person name="Grimwood J."/>
            <person name="Baten A."/>
        </authorList>
    </citation>
    <scope>NUCLEOTIDE SEQUENCE</scope>
    <source>
        <strain evidence="1">CV2-018</strain>
    </source>
</reference>
<dbReference type="AlphaFoldDB" id="A0A8T0CNW7"/>